<protein>
    <recommendedName>
        <fullName evidence="2">Protein phosphatase 1 regulatory subunit 21 C-terminal domain-containing protein</fullName>
    </recommendedName>
</protein>
<dbReference type="OrthoDB" id="19247at2759"/>
<dbReference type="GO" id="GO:0005769">
    <property type="term" value="C:early endosome"/>
    <property type="evidence" value="ECO:0007669"/>
    <property type="project" value="TreeGrafter"/>
</dbReference>
<feature type="region of interest" description="Disordered" evidence="1">
    <location>
        <begin position="13"/>
        <end position="45"/>
    </location>
</feature>
<evidence type="ECO:0000259" key="2">
    <source>
        <dbReference type="Pfam" id="PF21636"/>
    </source>
</evidence>
<proteinExistence type="predicted"/>
<dbReference type="PANTHER" id="PTHR21448:SF0">
    <property type="entry name" value="PROTEIN PHOSPHATASE 1 REGULATORY SUBUNIT 21"/>
    <property type="match status" value="1"/>
</dbReference>
<feature type="domain" description="Protein phosphatase 1 regulatory subunit 21 C-terminal" evidence="2">
    <location>
        <begin position="52"/>
        <end position="198"/>
    </location>
</feature>
<dbReference type="EMBL" id="MDYQ01000208">
    <property type="protein sequence ID" value="PRP78728.1"/>
    <property type="molecule type" value="Genomic_DNA"/>
</dbReference>
<evidence type="ECO:0000313" key="3">
    <source>
        <dbReference type="EMBL" id="PRP78728.1"/>
    </source>
</evidence>
<dbReference type="Pfam" id="PF21636">
    <property type="entry name" value="PPP1R21_C"/>
    <property type="match status" value="1"/>
</dbReference>
<dbReference type="STRING" id="1890364.A0A2P6N444"/>
<dbReference type="PANTHER" id="PTHR21448">
    <property type="entry name" value="SMOOTH MUSCLE MYOSIN HEAVY CHAIN-RELATED"/>
    <property type="match status" value="1"/>
</dbReference>
<comment type="caution">
    <text evidence="3">The sequence shown here is derived from an EMBL/GenBank/DDBJ whole genome shotgun (WGS) entry which is preliminary data.</text>
</comment>
<dbReference type="InParanoid" id="A0A2P6N444"/>
<dbReference type="GO" id="GO:0016020">
    <property type="term" value="C:membrane"/>
    <property type="evidence" value="ECO:0007669"/>
    <property type="project" value="TreeGrafter"/>
</dbReference>
<evidence type="ECO:0000313" key="4">
    <source>
        <dbReference type="Proteomes" id="UP000241769"/>
    </source>
</evidence>
<feature type="compositionally biased region" description="Basic and acidic residues" evidence="1">
    <location>
        <begin position="36"/>
        <end position="45"/>
    </location>
</feature>
<dbReference type="InterPro" id="IPR049372">
    <property type="entry name" value="PPP1R21_C"/>
</dbReference>
<dbReference type="Proteomes" id="UP000241769">
    <property type="component" value="Unassembled WGS sequence"/>
</dbReference>
<evidence type="ECO:0000256" key="1">
    <source>
        <dbReference type="SAM" id="MobiDB-lite"/>
    </source>
</evidence>
<sequence length="205" mass="23287">LNESADLAAMAAEAATSTRNHVETAEQSIQTEEILDNERTSPKHYSEAEVIAPSAEARMAAVKEEEAKYSLSVMDLHGNESKTLGVTEYDREREDMIKKYYDYKLEQVSSQVSLVDSRAVRLYNAYKQSLNKLKKIHAERTTVHAELQAAEGNYKAVKDDLDLTRKNYEQQMTLFTEHITEQSEKISSQETEIFSLKSMLKGRGK</sequence>
<keyword evidence="4" id="KW-1185">Reference proteome</keyword>
<name>A0A2P6N444_9EUKA</name>
<feature type="non-terminal residue" evidence="3">
    <location>
        <position position="1"/>
    </location>
</feature>
<reference evidence="3 4" key="1">
    <citation type="journal article" date="2018" name="Genome Biol. Evol.">
        <title>Multiple Roots of Fruiting Body Formation in Amoebozoa.</title>
        <authorList>
            <person name="Hillmann F."/>
            <person name="Forbes G."/>
            <person name="Novohradska S."/>
            <person name="Ferling I."/>
            <person name="Riege K."/>
            <person name="Groth M."/>
            <person name="Westermann M."/>
            <person name="Marz M."/>
            <person name="Spaller T."/>
            <person name="Winckler T."/>
            <person name="Schaap P."/>
            <person name="Glockner G."/>
        </authorList>
    </citation>
    <scope>NUCLEOTIDE SEQUENCE [LARGE SCALE GENOMIC DNA]</scope>
    <source>
        <strain evidence="3 4">Jena</strain>
    </source>
</reference>
<gene>
    <name evidence="3" type="ORF">PROFUN_13306</name>
</gene>
<dbReference type="AlphaFoldDB" id="A0A2P6N444"/>
<dbReference type="InterPro" id="IPR040024">
    <property type="entry name" value="PPP1R21"/>
</dbReference>
<organism evidence="3 4">
    <name type="scientific">Planoprotostelium fungivorum</name>
    <dbReference type="NCBI Taxonomy" id="1890364"/>
    <lineage>
        <taxon>Eukaryota</taxon>
        <taxon>Amoebozoa</taxon>
        <taxon>Evosea</taxon>
        <taxon>Variosea</taxon>
        <taxon>Cavosteliida</taxon>
        <taxon>Cavosteliaceae</taxon>
        <taxon>Planoprotostelium</taxon>
    </lineage>
</organism>
<accession>A0A2P6N444</accession>